<proteinExistence type="inferred from homology"/>
<reference evidence="5" key="1">
    <citation type="submission" date="2015-02" db="EMBL/GenBank/DDBJ databases">
        <authorList>
            <person name="Gon?alves P."/>
        </authorList>
    </citation>
    <scope>NUCLEOTIDE SEQUENCE [LARGE SCALE GENOMIC DNA]</scope>
</reference>
<keyword evidence="5" id="KW-1185">Reference proteome</keyword>
<evidence type="ECO:0000256" key="3">
    <source>
        <dbReference type="SAM" id="MobiDB-lite"/>
    </source>
</evidence>
<protein>
    <submittedName>
        <fullName evidence="4">SPOSA6832_04834-mRNA-1:cds</fullName>
    </submittedName>
</protein>
<dbReference type="PANTHER" id="PTHR14097:SF7">
    <property type="entry name" value="OXIDOREDUCTASE HTATIP2"/>
    <property type="match status" value="1"/>
</dbReference>
<feature type="region of interest" description="Disordered" evidence="3">
    <location>
        <begin position="139"/>
        <end position="180"/>
    </location>
</feature>
<sequence length="247" mass="26739">MSSATAPSSIRLLLLGATGETGRQVLASALSSPAVHTFGRSTPKTVDQDTPGFSKLVHTSLDYEKLLVGEDHGAEAKKLKEANADVVLCTLGTTRKTAGSAEAFEKIDREYVLKYAVPPRSLLRGRLLLVALPLSQIQRSHRGGSRGPRLRPDHHLPPGSPRRPWRKERRPPPRGEPLWVRPSFSSVRIETPLLGRALVNAAIATGELAPRFAQPEKLAGGRYSVVAVNNANAMKLGSANEEELRQA</sequence>
<dbReference type="Gene3D" id="3.40.50.720">
    <property type="entry name" value="NAD(P)-binding Rossmann-like Domain"/>
    <property type="match status" value="1"/>
</dbReference>
<dbReference type="InterPro" id="IPR036291">
    <property type="entry name" value="NAD(P)-bd_dom_sf"/>
</dbReference>
<dbReference type="PANTHER" id="PTHR14097">
    <property type="entry name" value="OXIDOREDUCTASE HTATIP2"/>
    <property type="match status" value="1"/>
</dbReference>
<dbReference type="SUPFAM" id="SSF51735">
    <property type="entry name" value="NAD(P)-binding Rossmann-fold domains"/>
    <property type="match status" value="1"/>
</dbReference>
<comment type="similarity">
    <text evidence="2">Belongs to the FMP52 family.</text>
</comment>
<gene>
    <name evidence="4" type="primary">SPOSA6832_04834</name>
</gene>
<name>A0A0D6ET47_SPOSA</name>
<evidence type="ECO:0000256" key="1">
    <source>
        <dbReference type="ARBA" id="ARBA00004450"/>
    </source>
</evidence>
<dbReference type="OrthoDB" id="430436at2759"/>
<evidence type="ECO:0000256" key="2">
    <source>
        <dbReference type="ARBA" id="ARBA00006617"/>
    </source>
</evidence>
<dbReference type="GO" id="GO:0005741">
    <property type="term" value="C:mitochondrial outer membrane"/>
    <property type="evidence" value="ECO:0007669"/>
    <property type="project" value="UniProtKB-SubCell"/>
</dbReference>
<feature type="non-terminal residue" evidence="4">
    <location>
        <position position="1"/>
    </location>
</feature>
<dbReference type="AlphaFoldDB" id="A0A0D6ET47"/>
<organism evidence="4 5">
    <name type="scientific">Sporidiobolus salmonicolor</name>
    <name type="common">Yeast-like fungus</name>
    <name type="synonym">Sporobolomyces salmonicolor</name>
    <dbReference type="NCBI Taxonomy" id="5005"/>
    <lineage>
        <taxon>Eukaryota</taxon>
        <taxon>Fungi</taxon>
        <taxon>Dikarya</taxon>
        <taxon>Basidiomycota</taxon>
        <taxon>Pucciniomycotina</taxon>
        <taxon>Microbotryomycetes</taxon>
        <taxon>Sporidiobolales</taxon>
        <taxon>Sporidiobolaceae</taxon>
        <taxon>Sporobolomyces</taxon>
    </lineage>
</organism>
<comment type="subcellular location">
    <subcellularLocation>
        <location evidence="1">Mitochondrion outer membrane</location>
        <topology evidence="1">Peripheral membrane protein</topology>
    </subcellularLocation>
</comment>
<evidence type="ECO:0000313" key="5">
    <source>
        <dbReference type="Proteomes" id="UP000243876"/>
    </source>
</evidence>
<evidence type="ECO:0000313" key="4">
    <source>
        <dbReference type="EMBL" id="CEQ42956.1"/>
    </source>
</evidence>
<accession>A0A0D6ET47</accession>
<dbReference type="GO" id="GO:0051170">
    <property type="term" value="P:import into nucleus"/>
    <property type="evidence" value="ECO:0007669"/>
    <property type="project" value="TreeGrafter"/>
</dbReference>
<dbReference type="EMBL" id="CENE01000041">
    <property type="protein sequence ID" value="CEQ42956.1"/>
    <property type="molecule type" value="Genomic_DNA"/>
</dbReference>
<dbReference type="Proteomes" id="UP000243876">
    <property type="component" value="Unassembled WGS sequence"/>
</dbReference>